<proteinExistence type="predicted"/>
<evidence type="ECO:0000313" key="1">
    <source>
        <dbReference type="EMBL" id="KAH3726709.1"/>
    </source>
</evidence>
<dbReference type="AlphaFoldDB" id="A0A9D4CJY5"/>
<keyword evidence="2" id="KW-1185">Reference proteome</keyword>
<dbReference type="Proteomes" id="UP000828390">
    <property type="component" value="Unassembled WGS sequence"/>
</dbReference>
<reference evidence="1" key="2">
    <citation type="submission" date="2020-11" db="EMBL/GenBank/DDBJ databases">
        <authorList>
            <person name="McCartney M.A."/>
            <person name="Auch B."/>
            <person name="Kono T."/>
            <person name="Mallez S."/>
            <person name="Becker A."/>
            <person name="Gohl D.M."/>
            <person name="Silverstein K.A.T."/>
            <person name="Koren S."/>
            <person name="Bechman K.B."/>
            <person name="Herman A."/>
            <person name="Abrahante J.E."/>
            <person name="Garbe J."/>
        </authorList>
    </citation>
    <scope>NUCLEOTIDE SEQUENCE</scope>
    <source>
        <strain evidence="1">Duluth1</strain>
        <tissue evidence="1">Whole animal</tissue>
    </source>
</reference>
<reference evidence="1" key="1">
    <citation type="journal article" date="2019" name="bioRxiv">
        <title>The Genome of the Zebra Mussel, Dreissena polymorpha: A Resource for Invasive Species Research.</title>
        <authorList>
            <person name="McCartney M.A."/>
            <person name="Auch B."/>
            <person name="Kono T."/>
            <person name="Mallez S."/>
            <person name="Zhang Y."/>
            <person name="Obille A."/>
            <person name="Becker A."/>
            <person name="Abrahante J.E."/>
            <person name="Garbe J."/>
            <person name="Badalamenti J.P."/>
            <person name="Herman A."/>
            <person name="Mangelson H."/>
            <person name="Liachko I."/>
            <person name="Sullivan S."/>
            <person name="Sone E.D."/>
            <person name="Koren S."/>
            <person name="Silverstein K.A.T."/>
            <person name="Beckman K.B."/>
            <person name="Gohl D.M."/>
        </authorList>
    </citation>
    <scope>NUCLEOTIDE SEQUENCE</scope>
    <source>
        <strain evidence="1">Duluth1</strain>
        <tissue evidence="1">Whole animal</tissue>
    </source>
</reference>
<evidence type="ECO:0000313" key="2">
    <source>
        <dbReference type="Proteomes" id="UP000828390"/>
    </source>
</evidence>
<name>A0A9D4CJY5_DREPO</name>
<dbReference type="EMBL" id="JAIWYP010000012">
    <property type="protein sequence ID" value="KAH3726709.1"/>
    <property type="molecule type" value="Genomic_DNA"/>
</dbReference>
<protein>
    <submittedName>
        <fullName evidence="1">Uncharacterized protein</fullName>
    </submittedName>
</protein>
<comment type="caution">
    <text evidence="1">The sequence shown here is derived from an EMBL/GenBank/DDBJ whole genome shotgun (WGS) entry which is preliminary data.</text>
</comment>
<gene>
    <name evidence="1" type="ORF">DPMN_052578</name>
</gene>
<organism evidence="1 2">
    <name type="scientific">Dreissena polymorpha</name>
    <name type="common">Zebra mussel</name>
    <name type="synonym">Mytilus polymorpha</name>
    <dbReference type="NCBI Taxonomy" id="45954"/>
    <lineage>
        <taxon>Eukaryota</taxon>
        <taxon>Metazoa</taxon>
        <taxon>Spiralia</taxon>
        <taxon>Lophotrochozoa</taxon>
        <taxon>Mollusca</taxon>
        <taxon>Bivalvia</taxon>
        <taxon>Autobranchia</taxon>
        <taxon>Heteroconchia</taxon>
        <taxon>Euheterodonta</taxon>
        <taxon>Imparidentia</taxon>
        <taxon>Neoheterodontei</taxon>
        <taxon>Myida</taxon>
        <taxon>Dreissenoidea</taxon>
        <taxon>Dreissenidae</taxon>
        <taxon>Dreissena</taxon>
    </lineage>
</organism>
<sequence>MQEVLKAWAGCDISIPTRSDLIDIEKDAGRAMKKEEANSVQRALRIIRDNALVETMALRILKNEASRQKKSYKNLDEPQQRRKILLL</sequence>
<accession>A0A9D4CJY5</accession>